<dbReference type="InterPro" id="IPR025943">
    <property type="entry name" value="Sigma_54_int_dom_ATP-bd_2"/>
</dbReference>
<dbReference type="PROSITE" id="PS50045">
    <property type="entry name" value="SIGMA54_INTERACT_4"/>
    <property type="match status" value="1"/>
</dbReference>
<dbReference type="GO" id="GO:0000160">
    <property type="term" value="P:phosphorelay signal transduction system"/>
    <property type="evidence" value="ECO:0007669"/>
    <property type="project" value="InterPro"/>
</dbReference>
<dbReference type="Proteomes" id="UP000002012">
    <property type="component" value="Chromosome"/>
</dbReference>
<keyword evidence="6" id="KW-0597">Phosphoprotein</keyword>
<evidence type="ECO:0000256" key="5">
    <source>
        <dbReference type="ARBA" id="ARBA00023163"/>
    </source>
</evidence>
<feature type="modified residue" description="4-aspartylphosphate" evidence="6">
    <location>
        <position position="51"/>
    </location>
</feature>
<dbReference type="Gene3D" id="1.10.8.60">
    <property type="match status" value="1"/>
</dbReference>
<dbReference type="SUPFAM" id="SSF52540">
    <property type="entry name" value="P-loop containing nucleoside triphosphate hydrolases"/>
    <property type="match status" value="1"/>
</dbReference>
<dbReference type="Gene3D" id="3.40.50.300">
    <property type="entry name" value="P-loop containing nucleotide triphosphate hydrolases"/>
    <property type="match status" value="1"/>
</dbReference>
<dbReference type="SUPFAM" id="SSF46689">
    <property type="entry name" value="Homeodomain-like"/>
    <property type="match status" value="1"/>
</dbReference>
<evidence type="ECO:0000256" key="3">
    <source>
        <dbReference type="ARBA" id="ARBA00023015"/>
    </source>
</evidence>
<evidence type="ECO:0000259" key="8">
    <source>
        <dbReference type="PROSITE" id="PS50110"/>
    </source>
</evidence>
<dbReference type="PROSITE" id="PS50110">
    <property type="entry name" value="RESPONSE_REGULATORY"/>
    <property type="match status" value="1"/>
</dbReference>
<dbReference type="PROSITE" id="PS00675">
    <property type="entry name" value="SIGMA54_INTERACT_1"/>
    <property type="match status" value="1"/>
</dbReference>
<evidence type="ECO:0000256" key="1">
    <source>
        <dbReference type="ARBA" id="ARBA00022741"/>
    </source>
</evidence>
<dbReference type="PROSITE" id="PS00676">
    <property type="entry name" value="SIGMA54_INTERACT_2"/>
    <property type="match status" value="1"/>
</dbReference>
<proteinExistence type="predicted"/>
<dbReference type="Pfam" id="PF25601">
    <property type="entry name" value="AAA_lid_14"/>
    <property type="match status" value="1"/>
</dbReference>
<dbReference type="InParanoid" id="D4H5R3"/>
<dbReference type="OrthoDB" id="9767106at2"/>
<evidence type="ECO:0000259" key="7">
    <source>
        <dbReference type="PROSITE" id="PS50045"/>
    </source>
</evidence>
<evidence type="ECO:0000313" key="9">
    <source>
        <dbReference type="EMBL" id="ADD69504.1"/>
    </source>
</evidence>
<dbReference type="GO" id="GO:0043565">
    <property type="term" value="F:sequence-specific DNA binding"/>
    <property type="evidence" value="ECO:0007669"/>
    <property type="project" value="InterPro"/>
</dbReference>
<dbReference type="Pfam" id="PF00158">
    <property type="entry name" value="Sigma54_activat"/>
    <property type="match status" value="1"/>
</dbReference>
<dbReference type="HOGENOM" id="CLU_000445_0_6_0"/>
<dbReference type="FunFam" id="3.40.50.300:FF:000006">
    <property type="entry name" value="DNA-binding transcriptional regulator NtrC"/>
    <property type="match status" value="1"/>
</dbReference>
<evidence type="ECO:0000256" key="6">
    <source>
        <dbReference type="PROSITE-ProRule" id="PRU00169"/>
    </source>
</evidence>
<dbReference type="STRING" id="522772.Dacet_2750"/>
<dbReference type="InterPro" id="IPR001789">
    <property type="entry name" value="Sig_transdc_resp-reg_receiver"/>
</dbReference>
<dbReference type="InterPro" id="IPR003593">
    <property type="entry name" value="AAA+_ATPase"/>
</dbReference>
<dbReference type="GO" id="GO:0005524">
    <property type="term" value="F:ATP binding"/>
    <property type="evidence" value="ECO:0007669"/>
    <property type="project" value="UniProtKB-KW"/>
</dbReference>
<dbReference type="InterPro" id="IPR025944">
    <property type="entry name" value="Sigma_54_int_dom_CS"/>
</dbReference>
<reference evidence="9 10" key="1">
    <citation type="journal article" date="2010" name="Stand. Genomic Sci.">
        <title>Complete genome sequence of Denitrovibrio acetiphilus type strain (N2460).</title>
        <authorList>
            <person name="Kiss H."/>
            <person name="Lang E."/>
            <person name="Lapidus A."/>
            <person name="Copeland A."/>
            <person name="Nolan M."/>
            <person name="Glavina Del Rio T."/>
            <person name="Chen F."/>
            <person name="Lucas S."/>
            <person name="Tice H."/>
            <person name="Cheng J.F."/>
            <person name="Han C."/>
            <person name="Goodwin L."/>
            <person name="Pitluck S."/>
            <person name="Liolios K."/>
            <person name="Pati A."/>
            <person name="Ivanova N."/>
            <person name="Mavromatis K."/>
            <person name="Chen A."/>
            <person name="Palaniappan K."/>
            <person name="Land M."/>
            <person name="Hauser L."/>
            <person name="Chang Y.J."/>
            <person name="Jeffries C.D."/>
            <person name="Detter J.C."/>
            <person name="Brettin T."/>
            <person name="Spring S."/>
            <person name="Rohde M."/>
            <person name="Goker M."/>
            <person name="Woyke T."/>
            <person name="Bristow J."/>
            <person name="Eisen J.A."/>
            <person name="Markowitz V."/>
            <person name="Hugenholtz P."/>
            <person name="Kyrpides N.C."/>
            <person name="Klenk H.P."/>
        </authorList>
    </citation>
    <scope>NUCLEOTIDE SEQUENCE [LARGE SCALE GENOMIC DNA]</scope>
    <source>
        <strain evidence="10">DSM 12809 / NBRC 114555 / N2460</strain>
    </source>
</reference>
<evidence type="ECO:0000256" key="2">
    <source>
        <dbReference type="ARBA" id="ARBA00022840"/>
    </source>
</evidence>
<dbReference type="InterPro" id="IPR011006">
    <property type="entry name" value="CheY-like_superfamily"/>
</dbReference>
<protein>
    <submittedName>
        <fullName evidence="9">Two component, sigma54 specific, transcriptional regulator, Fis family</fullName>
    </submittedName>
</protein>
<dbReference type="SUPFAM" id="SSF52172">
    <property type="entry name" value="CheY-like"/>
    <property type="match status" value="1"/>
</dbReference>
<dbReference type="PANTHER" id="PTHR32071:SF57">
    <property type="entry name" value="C4-DICARBOXYLATE TRANSPORT TRANSCRIPTIONAL REGULATORY PROTEIN DCTD"/>
    <property type="match status" value="1"/>
</dbReference>
<dbReference type="InterPro" id="IPR027417">
    <property type="entry name" value="P-loop_NTPase"/>
</dbReference>
<dbReference type="RefSeq" id="WP_013011997.1">
    <property type="nucleotide sequence ID" value="NC_013943.1"/>
</dbReference>
<dbReference type="InterPro" id="IPR002078">
    <property type="entry name" value="Sigma_54_int"/>
</dbReference>
<accession>D4H5R3</accession>
<evidence type="ECO:0000313" key="10">
    <source>
        <dbReference type="Proteomes" id="UP000002012"/>
    </source>
</evidence>
<gene>
    <name evidence="9" type="ordered locus">Dacet_2750</name>
</gene>
<keyword evidence="3" id="KW-0805">Transcription regulation</keyword>
<dbReference type="Gene3D" id="1.10.10.60">
    <property type="entry name" value="Homeodomain-like"/>
    <property type="match status" value="1"/>
</dbReference>
<keyword evidence="1" id="KW-0547">Nucleotide-binding</keyword>
<dbReference type="CDD" id="cd17536">
    <property type="entry name" value="REC_YesN-like"/>
    <property type="match status" value="1"/>
</dbReference>
<keyword evidence="4" id="KW-0238">DNA-binding</keyword>
<dbReference type="KEGG" id="dap:Dacet_2750"/>
<dbReference type="AlphaFoldDB" id="D4H5R3"/>
<keyword evidence="10" id="KW-1185">Reference proteome</keyword>
<dbReference type="SMART" id="SM00382">
    <property type="entry name" value="AAA"/>
    <property type="match status" value="1"/>
</dbReference>
<dbReference type="PaxDb" id="522772-Dacet_2750"/>
<dbReference type="Pfam" id="PF00072">
    <property type="entry name" value="Response_reg"/>
    <property type="match status" value="1"/>
</dbReference>
<keyword evidence="2" id="KW-0067">ATP-binding</keyword>
<dbReference type="CDD" id="cd00009">
    <property type="entry name" value="AAA"/>
    <property type="match status" value="1"/>
</dbReference>
<sequence length="431" mass="47778">MKILIVDDEKNHRMMLKLHLEDAGHKTAQAENGLKALEALDEGRFDVILLDMKMDVMDGLTFLGMMNRKGHSVPVIVITAFSTVKTAVESMKLGAVDYLTKPVDIPQLMDALEKINEQSGDVLTPVENYRFGGVYTQEGLGSIIEQLKLVAPTDATVLILGESGTGKEIVARSIHDNSKRAQRPYLAINCAALSENIIESELFGHVKGAFTTAVKDNKGLFEAADGGTLFLDEIGELSLNVQAKLLRVLQEGAFERVGDTRTLKTNVRIVAATNRNLKKLSEKGDFREDLYFRLAVFPVEVPPLRERKEEIAPLVKFFIDKHAEKLGKLIKSADPAYIRKLSDYGFPGNIRELENIVERSIILTTGTKLEPVTLPAFGTERDGGLSIRGNERDLIIKALKKTGGNKTKAAEILQISRRTLHNKLKEFDLED</sequence>
<dbReference type="EMBL" id="CP001968">
    <property type="protein sequence ID" value="ADD69504.1"/>
    <property type="molecule type" value="Genomic_DNA"/>
</dbReference>
<dbReference type="PANTHER" id="PTHR32071">
    <property type="entry name" value="TRANSCRIPTIONAL REGULATORY PROTEIN"/>
    <property type="match status" value="1"/>
</dbReference>
<keyword evidence="5" id="KW-0804">Transcription</keyword>
<dbReference type="Pfam" id="PF02954">
    <property type="entry name" value="HTH_8"/>
    <property type="match status" value="1"/>
</dbReference>
<dbReference type="InterPro" id="IPR025662">
    <property type="entry name" value="Sigma_54_int_dom_ATP-bd_1"/>
</dbReference>
<evidence type="ECO:0000256" key="4">
    <source>
        <dbReference type="ARBA" id="ARBA00023125"/>
    </source>
</evidence>
<dbReference type="Gene3D" id="3.40.50.2300">
    <property type="match status" value="1"/>
</dbReference>
<dbReference type="InterPro" id="IPR002197">
    <property type="entry name" value="HTH_Fis"/>
</dbReference>
<dbReference type="GO" id="GO:0006355">
    <property type="term" value="P:regulation of DNA-templated transcription"/>
    <property type="evidence" value="ECO:0007669"/>
    <property type="project" value="InterPro"/>
</dbReference>
<feature type="domain" description="Sigma-54 factor interaction" evidence="7">
    <location>
        <begin position="133"/>
        <end position="362"/>
    </location>
</feature>
<dbReference type="InterPro" id="IPR058031">
    <property type="entry name" value="AAA_lid_NorR"/>
</dbReference>
<organism evidence="9 10">
    <name type="scientific">Denitrovibrio acetiphilus (strain DSM 12809 / NBRC 114555 / N2460)</name>
    <dbReference type="NCBI Taxonomy" id="522772"/>
    <lineage>
        <taxon>Bacteria</taxon>
        <taxon>Pseudomonadati</taxon>
        <taxon>Deferribacterota</taxon>
        <taxon>Deferribacteres</taxon>
        <taxon>Deferribacterales</taxon>
        <taxon>Geovibrionaceae</taxon>
        <taxon>Denitrovibrio</taxon>
    </lineage>
</organism>
<name>D4H5R3_DENA2</name>
<dbReference type="PROSITE" id="PS00688">
    <property type="entry name" value="SIGMA54_INTERACT_3"/>
    <property type="match status" value="1"/>
</dbReference>
<dbReference type="InterPro" id="IPR009057">
    <property type="entry name" value="Homeodomain-like_sf"/>
</dbReference>
<dbReference type="FunCoup" id="D4H5R3">
    <property type="interactions" value="325"/>
</dbReference>
<feature type="domain" description="Response regulatory" evidence="8">
    <location>
        <begin position="2"/>
        <end position="116"/>
    </location>
</feature>
<dbReference type="PRINTS" id="PR01590">
    <property type="entry name" value="HTHFIS"/>
</dbReference>
<dbReference type="SMART" id="SM00448">
    <property type="entry name" value="REC"/>
    <property type="match status" value="1"/>
</dbReference>
<dbReference type="eggNOG" id="COG2204">
    <property type="taxonomic scope" value="Bacteria"/>
</dbReference>